<evidence type="ECO:0000259" key="2">
    <source>
        <dbReference type="Pfam" id="PF16655"/>
    </source>
</evidence>
<gene>
    <name evidence="3" type="ORF">EYS42_15990</name>
</gene>
<dbReference type="InterPro" id="IPR029052">
    <property type="entry name" value="Metallo-depent_PP-like"/>
</dbReference>
<feature type="domain" description="Phospholipase D N-terminal" evidence="2">
    <location>
        <begin position="51"/>
        <end position="146"/>
    </location>
</feature>
<dbReference type="RefSeq" id="WP_130969200.1">
    <property type="nucleotide sequence ID" value="NZ_SIXI01000008.1"/>
</dbReference>
<dbReference type="SUPFAM" id="SSF56300">
    <property type="entry name" value="Metallo-dependent phosphatases"/>
    <property type="match status" value="1"/>
</dbReference>
<reference evidence="3 4" key="1">
    <citation type="submission" date="2019-02" db="EMBL/GenBank/DDBJ databases">
        <title>Aquabacterium sp. strain KMB7.</title>
        <authorList>
            <person name="Chen W.-M."/>
        </authorList>
    </citation>
    <scope>NUCLEOTIDE SEQUENCE [LARGE SCALE GENOMIC DNA]</scope>
    <source>
        <strain evidence="3 4">KMB7</strain>
    </source>
</reference>
<dbReference type="PANTHER" id="PTHR43606:SF2">
    <property type="entry name" value="ALKALINE PHOSPHATASE FAMILY PROTEIN (AFU_ORTHOLOGUE AFUA_5G03860)"/>
    <property type="match status" value="1"/>
</dbReference>
<dbReference type="Pfam" id="PF16655">
    <property type="entry name" value="PhoD_N"/>
    <property type="match status" value="1"/>
</dbReference>
<proteinExistence type="predicted"/>
<evidence type="ECO:0000313" key="4">
    <source>
        <dbReference type="Proteomes" id="UP000292120"/>
    </source>
</evidence>
<dbReference type="InterPro" id="IPR018946">
    <property type="entry name" value="PhoD-like_MPP"/>
</dbReference>
<dbReference type="AlphaFoldDB" id="A0A4Q9H2B1"/>
<keyword evidence="4" id="KW-1185">Reference proteome</keyword>
<comment type="caution">
    <text evidence="3">The sequence shown here is derived from an EMBL/GenBank/DDBJ whole genome shotgun (WGS) entry which is preliminary data.</text>
</comment>
<evidence type="ECO:0000313" key="3">
    <source>
        <dbReference type="EMBL" id="TBO27931.1"/>
    </source>
</evidence>
<dbReference type="Gene3D" id="2.60.40.380">
    <property type="entry name" value="Purple acid phosphatase-like, N-terminal"/>
    <property type="match status" value="1"/>
</dbReference>
<protein>
    <submittedName>
        <fullName evidence="3">Phosphodiesterase</fullName>
    </submittedName>
</protein>
<dbReference type="OrthoDB" id="327733at2"/>
<feature type="domain" description="PhoD-like phosphatase metallophosphatase" evidence="1">
    <location>
        <begin position="159"/>
        <end position="543"/>
    </location>
</feature>
<dbReference type="CDD" id="cd07389">
    <property type="entry name" value="MPP_PhoD"/>
    <property type="match status" value="1"/>
</dbReference>
<dbReference type="Proteomes" id="UP000292120">
    <property type="component" value="Unassembled WGS sequence"/>
</dbReference>
<dbReference type="EMBL" id="SIXI01000008">
    <property type="protein sequence ID" value="TBO27931.1"/>
    <property type="molecule type" value="Genomic_DNA"/>
</dbReference>
<organism evidence="3 4">
    <name type="scientific">Aquabacterium lacunae</name>
    <dbReference type="NCBI Taxonomy" id="2528630"/>
    <lineage>
        <taxon>Bacteria</taxon>
        <taxon>Pseudomonadati</taxon>
        <taxon>Pseudomonadota</taxon>
        <taxon>Betaproteobacteria</taxon>
        <taxon>Burkholderiales</taxon>
        <taxon>Aquabacterium</taxon>
    </lineage>
</organism>
<sequence>MDRRQFLGLSTLAGGLGLVTWQARAASFFNLAQPLDTTGLRTDSARVFDLSVSSGDPSETGVMLWTHIAPEAVRAGEPLFVQVALDAAFQTVLVQVQVPAHEITPERDHTVKLDLHGQLPAMASGGPFFYRFIYDRTVSRTGRCRTLPPASASLKRLKFGLLTCQDYTNGYYGALAQVAADDSLDFVLHLGDFIYETAGDPRFQSLPFADRTLVLPSGGLVALNLSDYRAIYRHYRRDPFLQAVLEKHTFIQIPDDHETANDCYWDTTRDTLGAPDHPYTTDPAYGNSPALLKQLKLDSQRAWSEYVPARVAFDAQATHPHQALGPVYRRFQFGQFLDLNLIENRTYRNAHPCGEDDYFGRYIPIGCNKGNLAGRTMLGATQLNWLLEGLTQSKATWKLMGNQTFFSRLSLSGLAPSLSTFNVDAWDGFAAERALITGALREAKVSNFVVATGDLHTHMASEIKHSFSDINPLNVSNHVGVEFMTPAVSSSALGEMLLAKADDTTRKLIIQGLASPLLQQANPHIRCFNSSSNGYSTLEFTDRYTEWVSYTVDKASNSAQAKRRALYRQRKYIDLPWLVPQSTLGW</sequence>
<evidence type="ECO:0000259" key="1">
    <source>
        <dbReference type="Pfam" id="PF09423"/>
    </source>
</evidence>
<dbReference type="PANTHER" id="PTHR43606">
    <property type="entry name" value="PHOSPHATASE, PUTATIVE (AFU_ORTHOLOGUE AFUA_6G08710)-RELATED"/>
    <property type="match status" value="1"/>
</dbReference>
<dbReference type="InterPro" id="IPR038607">
    <property type="entry name" value="PhoD-like_sf"/>
</dbReference>
<dbReference type="Gene3D" id="3.60.21.70">
    <property type="entry name" value="PhoD-like phosphatase"/>
    <property type="match status" value="1"/>
</dbReference>
<dbReference type="Pfam" id="PF09423">
    <property type="entry name" value="PhoD"/>
    <property type="match status" value="1"/>
</dbReference>
<dbReference type="InterPro" id="IPR052900">
    <property type="entry name" value="Phospholipid_Metab_Enz"/>
</dbReference>
<name>A0A4Q9H2B1_9BURK</name>
<accession>A0A4Q9H2B1</accession>
<dbReference type="InterPro" id="IPR032093">
    <property type="entry name" value="PhoD_N"/>
</dbReference>